<gene>
    <name evidence="6" type="ORF">EXU48_15625</name>
</gene>
<feature type="region of interest" description="Disordered" evidence="4">
    <location>
        <begin position="294"/>
        <end position="361"/>
    </location>
</feature>
<dbReference type="PANTHER" id="PTHR24220">
    <property type="entry name" value="IMPORT ATP-BINDING PROTEIN"/>
    <property type="match status" value="1"/>
</dbReference>
<keyword evidence="7" id="KW-1185">Reference proteome</keyword>
<dbReference type="InterPro" id="IPR003439">
    <property type="entry name" value="ABC_transporter-like_ATP-bd"/>
</dbReference>
<evidence type="ECO:0000256" key="4">
    <source>
        <dbReference type="SAM" id="MobiDB-lite"/>
    </source>
</evidence>
<name>A0ABY2E1X6_9MICO</name>
<comment type="caution">
    <text evidence="6">The sequence shown here is derived from an EMBL/GenBank/DDBJ whole genome shotgun (WGS) entry which is preliminary data.</text>
</comment>
<dbReference type="EMBL" id="SMNA01000007">
    <property type="protein sequence ID" value="TDE91575.1"/>
    <property type="molecule type" value="Genomic_DNA"/>
</dbReference>
<evidence type="ECO:0000256" key="3">
    <source>
        <dbReference type="ARBA" id="ARBA00022840"/>
    </source>
</evidence>
<evidence type="ECO:0000313" key="6">
    <source>
        <dbReference type="EMBL" id="TDE91575.1"/>
    </source>
</evidence>
<dbReference type="Pfam" id="PF00005">
    <property type="entry name" value="ABC_tran"/>
    <property type="match status" value="1"/>
</dbReference>
<keyword evidence="1" id="KW-0813">Transport</keyword>
<evidence type="ECO:0000259" key="5">
    <source>
        <dbReference type="PROSITE" id="PS50893"/>
    </source>
</evidence>
<dbReference type="PANTHER" id="PTHR24220:SF685">
    <property type="entry name" value="ABC TRANSPORTER RELATED"/>
    <property type="match status" value="1"/>
</dbReference>
<dbReference type="InterPro" id="IPR017871">
    <property type="entry name" value="ABC_transporter-like_CS"/>
</dbReference>
<organism evidence="6 7">
    <name type="scientific">Occultella glacieicola</name>
    <dbReference type="NCBI Taxonomy" id="2518684"/>
    <lineage>
        <taxon>Bacteria</taxon>
        <taxon>Bacillati</taxon>
        <taxon>Actinomycetota</taxon>
        <taxon>Actinomycetes</taxon>
        <taxon>Micrococcales</taxon>
        <taxon>Ruaniaceae</taxon>
        <taxon>Occultella</taxon>
    </lineage>
</organism>
<dbReference type="GO" id="GO:0005524">
    <property type="term" value="F:ATP binding"/>
    <property type="evidence" value="ECO:0007669"/>
    <property type="project" value="UniProtKB-KW"/>
</dbReference>
<dbReference type="SUPFAM" id="SSF52540">
    <property type="entry name" value="P-loop containing nucleoside triphosphate hydrolases"/>
    <property type="match status" value="1"/>
</dbReference>
<accession>A0ABY2E1X6</accession>
<reference evidence="6 7" key="1">
    <citation type="submission" date="2019-03" db="EMBL/GenBank/DDBJ databases">
        <title>Genomic features of bacteria from cold environments.</title>
        <authorList>
            <person name="Shen L."/>
        </authorList>
    </citation>
    <scope>NUCLEOTIDE SEQUENCE [LARGE SCALE GENOMIC DNA]</scope>
    <source>
        <strain evidence="7">T3246-1</strain>
    </source>
</reference>
<dbReference type="CDD" id="cd03255">
    <property type="entry name" value="ABC_MJ0796_LolCDE_FtsE"/>
    <property type="match status" value="1"/>
</dbReference>
<dbReference type="PROSITE" id="PS50893">
    <property type="entry name" value="ABC_TRANSPORTER_2"/>
    <property type="match status" value="1"/>
</dbReference>
<dbReference type="InterPro" id="IPR003593">
    <property type="entry name" value="AAA+_ATPase"/>
</dbReference>
<keyword evidence="3 6" id="KW-0067">ATP-binding</keyword>
<dbReference type="Gene3D" id="3.40.50.300">
    <property type="entry name" value="P-loop containing nucleotide triphosphate hydrolases"/>
    <property type="match status" value="1"/>
</dbReference>
<dbReference type="InterPro" id="IPR017911">
    <property type="entry name" value="MacB-like_ATP-bd"/>
</dbReference>
<evidence type="ECO:0000256" key="1">
    <source>
        <dbReference type="ARBA" id="ARBA00022448"/>
    </source>
</evidence>
<proteinExistence type="predicted"/>
<dbReference type="Proteomes" id="UP000504882">
    <property type="component" value="Unassembled WGS sequence"/>
</dbReference>
<evidence type="ECO:0000313" key="7">
    <source>
        <dbReference type="Proteomes" id="UP000504882"/>
    </source>
</evidence>
<dbReference type="InterPro" id="IPR015854">
    <property type="entry name" value="ABC_transpr_LolD-like"/>
</dbReference>
<feature type="region of interest" description="Disordered" evidence="4">
    <location>
        <begin position="36"/>
        <end position="57"/>
    </location>
</feature>
<feature type="domain" description="ABC transporter" evidence="5">
    <location>
        <begin position="73"/>
        <end position="312"/>
    </location>
</feature>
<dbReference type="InterPro" id="IPR027417">
    <property type="entry name" value="P-loop_NTPase"/>
</dbReference>
<dbReference type="SMART" id="SM00382">
    <property type="entry name" value="AAA"/>
    <property type="match status" value="1"/>
</dbReference>
<dbReference type="PROSITE" id="PS00211">
    <property type="entry name" value="ABC_TRANSPORTER_1"/>
    <property type="match status" value="1"/>
</dbReference>
<evidence type="ECO:0000256" key="2">
    <source>
        <dbReference type="ARBA" id="ARBA00022741"/>
    </source>
</evidence>
<feature type="compositionally biased region" description="Low complexity" evidence="4">
    <location>
        <begin position="322"/>
        <end position="342"/>
    </location>
</feature>
<sequence>MLYPLSYGRSRSRGPTVTLPVVRSWFPIGASDCGRTHPDDHRWTRTRPGHLRGPMPWPGRAARLGGMTSRTPLTARALVKTYGSAGTGTTALAGVDLSIAPGESVAIMGPSGSGKTTLLHCLAGVLPATSGQVVSAGQDLSSMSERARTGLRRTDFGFVFQSGQLLPELPADENAALPLMLAGTPRAQATDTARRWLAYLGLGGMESRRPGELSGGQAQRVAIARALVGSPGVVFADEPTGALDQHTGHEVLGVLTEATRATGAALVIVTHDPGVARWCSRTVHMRDGLVVAQDHARGTGVPSERTGVPQPAESRTTDSATAVGPGSAPQQAAPFAAAASPGGPAPVSPYGRPDGVTAVSR</sequence>
<protein>
    <submittedName>
        <fullName evidence="6">ABC transporter ATP-binding protein</fullName>
    </submittedName>
</protein>
<keyword evidence="2" id="KW-0547">Nucleotide-binding</keyword>